<sequence>MIETMITSDQDSPSLVAELYFHDNPLADITKSETGDGFNITFRWNKDERLTMPVEDLLNSIKKACDRLK</sequence>
<reference evidence="1" key="1">
    <citation type="submission" date="2020-05" db="EMBL/GenBank/DDBJ databases">
        <authorList>
            <person name="Chiriac C."/>
            <person name="Salcher M."/>
            <person name="Ghai R."/>
            <person name="Kavagutti S V."/>
        </authorList>
    </citation>
    <scope>NUCLEOTIDE SEQUENCE</scope>
</reference>
<name>A0A6J6Z2F1_9ZZZZ</name>
<accession>A0A6J6Z2F1</accession>
<proteinExistence type="predicted"/>
<gene>
    <name evidence="1" type="ORF">UFOPK3124_00443</name>
</gene>
<evidence type="ECO:0000313" key="1">
    <source>
        <dbReference type="EMBL" id="CAB4811677.1"/>
    </source>
</evidence>
<organism evidence="1">
    <name type="scientific">freshwater metagenome</name>
    <dbReference type="NCBI Taxonomy" id="449393"/>
    <lineage>
        <taxon>unclassified sequences</taxon>
        <taxon>metagenomes</taxon>
        <taxon>ecological metagenomes</taxon>
    </lineage>
</organism>
<protein>
    <submittedName>
        <fullName evidence="1">Unannotated protein</fullName>
    </submittedName>
</protein>
<dbReference type="EMBL" id="CAFAAY010000020">
    <property type="protein sequence ID" value="CAB4811677.1"/>
    <property type="molecule type" value="Genomic_DNA"/>
</dbReference>
<dbReference type="AlphaFoldDB" id="A0A6J6Z2F1"/>